<dbReference type="OrthoDB" id="225269at2"/>
<dbReference type="InterPro" id="IPR011041">
    <property type="entry name" value="Quinoprot_gluc/sorb_DH_b-prop"/>
</dbReference>
<dbReference type="InterPro" id="IPR011042">
    <property type="entry name" value="6-blade_b-propeller_TolB-like"/>
</dbReference>
<keyword evidence="1 4" id="KW-0349">Heme</keyword>
<dbReference type="InterPro" id="IPR013427">
    <property type="entry name" value="Haem-bd_dom_put"/>
</dbReference>
<dbReference type="NCBIfam" id="TIGR02603">
    <property type="entry name" value="CxxCH_TIGR02603"/>
    <property type="match status" value="1"/>
</dbReference>
<gene>
    <name evidence="7" type="ordered locus">Psta_1455</name>
</gene>
<dbReference type="InterPro" id="IPR009056">
    <property type="entry name" value="Cyt_c-like_dom"/>
</dbReference>
<organism evidence="7 8">
    <name type="scientific">Pirellula staleyi (strain ATCC 27377 / DSM 6068 / ICPB 4128)</name>
    <name type="common">Pirella staleyi</name>
    <dbReference type="NCBI Taxonomy" id="530564"/>
    <lineage>
        <taxon>Bacteria</taxon>
        <taxon>Pseudomonadati</taxon>
        <taxon>Planctomycetota</taxon>
        <taxon>Planctomycetia</taxon>
        <taxon>Pirellulales</taxon>
        <taxon>Pirellulaceae</taxon>
        <taxon>Pirellula</taxon>
    </lineage>
</organism>
<dbReference type="Gene3D" id="1.10.760.10">
    <property type="entry name" value="Cytochrome c-like domain"/>
    <property type="match status" value="1"/>
</dbReference>
<feature type="domain" description="Cytochrome c" evidence="6">
    <location>
        <begin position="832"/>
        <end position="964"/>
    </location>
</feature>
<dbReference type="Pfam" id="PF00034">
    <property type="entry name" value="Cytochrom_C"/>
    <property type="match status" value="1"/>
</dbReference>
<dbReference type="Gene3D" id="2.120.10.30">
    <property type="entry name" value="TolB, C-terminal domain"/>
    <property type="match status" value="1"/>
</dbReference>
<evidence type="ECO:0000256" key="2">
    <source>
        <dbReference type="ARBA" id="ARBA00022723"/>
    </source>
</evidence>
<dbReference type="GO" id="GO:0009055">
    <property type="term" value="F:electron transfer activity"/>
    <property type="evidence" value="ECO:0007669"/>
    <property type="project" value="InterPro"/>
</dbReference>
<evidence type="ECO:0000256" key="5">
    <source>
        <dbReference type="SAM" id="SignalP"/>
    </source>
</evidence>
<protein>
    <submittedName>
        <fullName evidence="7">Membrane-bound dehydrogenase domain protein</fullName>
    </submittedName>
</protein>
<dbReference type="InterPro" id="IPR055557">
    <property type="entry name" value="DUF7133"/>
</dbReference>
<dbReference type="GO" id="GO:0046872">
    <property type="term" value="F:metal ion binding"/>
    <property type="evidence" value="ECO:0007669"/>
    <property type="project" value="UniProtKB-KW"/>
</dbReference>
<evidence type="ECO:0000259" key="6">
    <source>
        <dbReference type="PROSITE" id="PS51007"/>
    </source>
</evidence>
<dbReference type="eggNOG" id="COG2010">
    <property type="taxonomic scope" value="Bacteria"/>
</dbReference>
<dbReference type="Pfam" id="PF23500">
    <property type="entry name" value="DUF7133"/>
    <property type="match status" value="1"/>
</dbReference>
<evidence type="ECO:0000313" key="7">
    <source>
        <dbReference type="EMBL" id="ADB16130.1"/>
    </source>
</evidence>
<name>D2QX26_PIRSD</name>
<dbReference type="AlphaFoldDB" id="D2QX26"/>
<keyword evidence="5" id="KW-0732">Signal</keyword>
<dbReference type="SUPFAM" id="SSF50952">
    <property type="entry name" value="Soluble quinoprotein glucose dehydrogenase"/>
    <property type="match status" value="1"/>
</dbReference>
<feature type="signal peptide" evidence="5">
    <location>
        <begin position="1"/>
        <end position="25"/>
    </location>
</feature>
<dbReference type="PROSITE" id="PS51007">
    <property type="entry name" value="CYTC"/>
    <property type="match status" value="1"/>
</dbReference>
<dbReference type="SUPFAM" id="SSF46626">
    <property type="entry name" value="Cytochrome c"/>
    <property type="match status" value="1"/>
</dbReference>
<sequence precursor="true">MMASRSIGLTSLLVLCLLGAQLARGDDFPAVRSSPSEANLKPMEAEEAASKIKLPEGFRATLFAAEPDVQNPIAMAWDKRHRLWIAENYTYSDRSQRFDLSHRDRVLIFEDTDNDGRADSRKVFTDQVQMLTSVELGRGGVWLMCPPQLLFIPDADGDDQPDGPPQVMLDGFDVAQDNYHNFANGLRWGPDGWLYGRCGHSCLGKLGIPGTPAENRVPIDGGIWRYHPDRKVVEVLCHGTVNPWGHDWDKNGELFFINTVIGHLWHVSPGSHYKESFGESMNPHVYERMDMIADHYHFDTRGSWTDSRDGKANDLGGGHAHIGMLIYGHDAWPASYRDKLMTINMHGQRANVERLERTLSGYVGKHEPDFFVAADPFFRGLDLSVGPDGNVFVIDWSDTGECHDHTGVHRESGRIFKISYGAERERQVVPKPFCIAGDGKLAELLRDYQAEKTTPEKLLALEHDPDEHMRVWAIRLLTDFWPLDTIVGPQPSAKYPDDPAVLAMLLRRAEHDESGLVLRVIASTMQRLPTRHRAAVAERLVAHEQYAGDVDLALLVWYGLIPVASDDPQSLVAVARQSRWPLLARSIARNLMSQSAARPELMDALLTSAEKMPAASQAQILLGMEEATRGWRKAKQPESWERFTSLPALAESADRVRELSTLFGDGRALAEIREIAKNGKIDLQTRVKAVETLIEANPDDLRPLLESLLDTRVLNRAAARGLSTYDDPAIATLLARKYKRFQAEDRAVVIEILLSRASFAESLLDSFADGKGQIPLTDITASHARQIVSLQQESLTKKLTEVWGELRDSSAEKLALKAALRERLTSEHLQQAKLAEGRTIFSKTCAQCHQLYGEGKKVGPDLTGSQRQNLDYLLENILDPSAVVGKDYRMTMVQMTDGRVLSGLVVSKSPEQVVLHTASEELSLPVDEIEQSRETNLSAMPDGLLQNLSEAQVRDLIAYLMHSSQVPLARDAEREP</sequence>
<dbReference type="KEGG" id="psl:Psta_1455"/>
<keyword evidence="3 4" id="KW-0408">Iron</keyword>
<dbReference type="HOGENOM" id="CLU_004500_1_0_0"/>
<dbReference type="PANTHER" id="PTHR33546:SF1">
    <property type="entry name" value="LARGE, MULTIFUNCTIONAL SECRETED PROTEIN"/>
    <property type="match status" value="1"/>
</dbReference>
<dbReference type="eggNOG" id="COG2133">
    <property type="taxonomic scope" value="Bacteria"/>
</dbReference>
<dbReference type="PANTHER" id="PTHR33546">
    <property type="entry name" value="LARGE, MULTIFUNCTIONAL SECRETED PROTEIN-RELATED"/>
    <property type="match status" value="1"/>
</dbReference>
<proteinExistence type="predicted"/>
<evidence type="ECO:0000256" key="1">
    <source>
        <dbReference type="ARBA" id="ARBA00022617"/>
    </source>
</evidence>
<evidence type="ECO:0000256" key="3">
    <source>
        <dbReference type="ARBA" id="ARBA00023004"/>
    </source>
</evidence>
<keyword evidence="2 4" id="KW-0479">Metal-binding</keyword>
<dbReference type="InterPro" id="IPR036909">
    <property type="entry name" value="Cyt_c-like_dom_sf"/>
</dbReference>
<evidence type="ECO:0000313" key="8">
    <source>
        <dbReference type="Proteomes" id="UP000001887"/>
    </source>
</evidence>
<accession>D2QX26</accession>
<dbReference type="Proteomes" id="UP000001887">
    <property type="component" value="Chromosome"/>
</dbReference>
<dbReference type="GO" id="GO:0020037">
    <property type="term" value="F:heme binding"/>
    <property type="evidence" value="ECO:0007669"/>
    <property type="project" value="InterPro"/>
</dbReference>
<evidence type="ECO:0000256" key="4">
    <source>
        <dbReference type="PROSITE-ProRule" id="PRU00433"/>
    </source>
</evidence>
<dbReference type="NCBIfam" id="TIGR02604">
    <property type="entry name" value="Piru_Ver_Nterm"/>
    <property type="match status" value="1"/>
</dbReference>
<dbReference type="STRING" id="530564.Psta_1455"/>
<dbReference type="InterPro" id="IPR013428">
    <property type="entry name" value="Membrane-bound_put_N"/>
</dbReference>
<reference evidence="7 8" key="1">
    <citation type="journal article" date="2009" name="Stand. Genomic Sci.">
        <title>Complete genome sequence of Pirellula staleyi type strain (ATCC 27377).</title>
        <authorList>
            <person name="Clum A."/>
            <person name="Tindall B.J."/>
            <person name="Sikorski J."/>
            <person name="Ivanova N."/>
            <person name="Mavrommatis K."/>
            <person name="Lucas S."/>
            <person name="Glavina del Rio T."/>
            <person name="Nolan M."/>
            <person name="Chen F."/>
            <person name="Tice H."/>
            <person name="Pitluck S."/>
            <person name="Cheng J.F."/>
            <person name="Chertkov O."/>
            <person name="Brettin T."/>
            <person name="Han C."/>
            <person name="Detter J.C."/>
            <person name="Kuske C."/>
            <person name="Bruce D."/>
            <person name="Goodwin L."/>
            <person name="Ovchinikova G."/>
            <person name="Pati A."/>
            <person name="Mikhailova N."/>
            <person name="Chen A."/>
            <person name="Palaniappan K."/>
            <person name="Land M."/>
            <person name="Hauser L."/>
            <person name="Chang Y.J."/>
            <person name="Jeffries C.D."/>
            <person name="Chain P."/>
            <person name="Rohde M."/>
            <person name="Goker M."/>
            <person name="Bristow J."/>
            <person name="Eisen J.A."/>
            <person name="Markowitz V."/>
            <person name="Hugenholtz P."/>
            <person name="Kyrpides N.C."/>
            <person name="Klenk H.P."/>
            <person name="Lapidus A."/>
        </authorList>
    </citation>
    <scope>NUCLEOTIDE SEQUENCE [LARGE SCALE GENOMIC DNA]</scope>
    <source>
        <strain evidence="8">ATCC 27377 / DSM 6068 / ICPB 4128</strain>
    </source>
</reference>
<feature type="chain" id="PRO_5003035828" evidence="5">
    <location>
        <begin position="26"/>
        <end position="976"/>
    </location>
</feature>
<keyword evidence="8" id="KW-1185">Reference proteome</keyword>
<dbReference type="EMBL" id="CP001848">
    <property type="protein sequence ID" value="ADB16130.1"/>
    <property type="molecule type" value="Genomic_DNA"/>
</dbReference>